<proteinExistence type="predicted"/>
<feature type="transmembrane region" description="Helical" evidence="1">
    <location>
        <begin position="70"/>
        <end position="86"/>
    </location>
</feature>
<dbReference type="OrthoDB" id="1449320at2"/>
<comment type="caution">
    <text evidence="2">The sequence shown here is derived from an EMBL/GenBank/DDBJ whole genome shotgun (WGS) entry which is preliminary data.</text>
</comment>
<dbReference type="EMBL" id="WMJX01000022">
    <property type="protein sequence ID" value="MTG98564.1"/>
    <property type="molecule type" value="Genomic_DNA"/>
</dbReference>
<dbReference type="AlphaFoldDB" id="A0A6I3LL39"/>
<reference evidence="2 3" key="1">
    <citation type="submission" date="2019-11" db="EMBL/GenBank/DDBJ databases">
        <title>Genome of Strain BIT-d1.</title>
        <authorList>
            <person name="Yang Y."/>
        </authorList>
    </citation>
    <scope>NUCLEOTIDE SEQUENCE [LARGE SCALE GENOMIC DNA]</scope>
    <source>
        <strain evidence="2 3">BIT-d1</strain>
    </source>
</reference>
<name>A0A6I3LL39_9FLAO</name>
<feature type="transmembrane region" description="Helical" evidence="1">
    <location>
        <begin position="117"/>
        <end position="138"/>
    </location>
</feature>
<accession>A0A6I3LL39</accession>
<evidence type="ECO:0000256" key="1">
    <source>
        <dbReference type="SAM" id="Phobius"/>
    </source>
</evidence>
<dbReference type="RefSeq" id="WP_155092587.1">
    <property type="nucleotide sequence ID" value="NZ_WMJX01000022.1"/>
</dbReference>
<gene>
    <name evidence="2" type="ORF">GJV76_10575</name>
</gene>
<sequence>MEKVKTKCTHCGEWIEVEEGQTKEQDKHLSGILELFSQHEEEQESKRIVLQFIKLEVLAMILYFTADKQLPWWIVFICIALVFTLFRNVFVCWLYVLSLSFALGYIVFHSLVQWEQGKWWCAAVVFVFTFFIHGAALIKDRKLFN</sequence>
<keyword evidence="3" id="KW-1185">Reference proteome</keyword>
<keyword evidence="1" id="KW-0472">Membrane</keyword>
<evidence type="ECO:0000313" key="2">
    <source>
        <dbReference type="EMBL" id="MTG98564.1"/>
    </source>
</evidence>
<keyword evidence="1" id="KW-0812">Transmembrane</keyword>
<organism evidence="2 3">
    <name type="scientific">Myroides albus</name>
    <dbReference type="NCBI Taxonomy" id="2562892"/>
    <lineage>
        <taxon>Bacteria</taxon>
        <taxon>Pseudomonadati</taxon>
        <taxon>Bacteroidota</taxon>
        <taxon>Flavobacteriia</taxon>
        <taxon>Flavobacteriales</taxon>
        <taxon>Flavobacteriaceae</taxon>
        <taxon>Myroides</taxon>
    </lineage>
</organism>
<feature type="transmembrane region" description="Helical" evidence="1">
    <location>
        <begin position="93"/>
        <end position="111"/>
    </location>
</feature>
<keyword evidence="1" id="KW-1133">Transmembrane helix</keyword>
<dbReference type="Proteomes" id="UP000438760">
    <property type="component" value="Unassembled WGS sequence"/>
</dbReference>
<protein>
    <submittedName>
        <fullName evidence="2">Uncharacterized protein</fullName>
    </submittedName>
</protein>
<evidence type="ECO:0000313" key="3">
    <source>
        <dbReference type="Proteomes" id="UP000438760"/>
    </source>
</evidence>